<name>A0A1G6R657_9PROT</name>
<dbReference type="InterPro" id="IPR041492">
    <property type="entry name" value="HAD_2"/>
</dbReference>
<dbReference type="GO" id="GO:0006281">
    <property type="term" value="P:DNA repair"/>
    <property type="evidence" value="ECO:0007669"/>
    <property type="project" value="TreeGrafter"/>
</dbReference>
<dbReference type="InterPro" id="IPR023214">
    <property type="entry name" value="HAD_sf"/>
</dbReference>
<dbReference type="PANTHER" id="PTHR43434">
    <property type="entry name" value="PHOSPHOGLYCOLATE PHOSPHATASE"/>
    <property type="match status" value="1"/>
</dbReference>
<dbReference type="InterPro" id="IPR023198">
    <property type="entry name" value="PGP-like_dom2"/>
</dbReference>
<dbReference type="PANTHER" id="PTHR43434:SF13">
    <property type="entry name" value="PHOSPHOGLYCOLATE PHOSPHATASE"/>
    <property type="match status" value="1"/>
</dbReference>
<dbReference type="SFLD" id="SFLDS00003">
    <property type="entry name" value="Haloacid_Dehalogenase"/>
    <property type="match status" value="1"/>
</dbReference>
<dbReference type="Gene3D" id="1.10.150.240">
    <property type="entry name" value="Putative phosphatase, domain 2"/>
    <property type="match status" value="1"/>
</dbReference>
<proteinExistence type="predicted"/>
<sequence length="212" mass="23244">MERRQGIGYKLAIFDVDGTLANSLPWFAEVLNDTADRFGFRRTDAAEREALRALGAREIIRRLGVPPWKLPLIARHMRRQKALTAHRVPLFEGASELLRQLARRGITLAIVSSDSEASIRVTLGPDAALISYFECSAALFGKRRKLLAILRRAGVPAGDAIYIADELRDAEAAQEAGIAFGAVAWGYATPAALEARHPLALFHDFDGIAARL</sequence>
<dbReference type="STRING" id="938405.SAMN02927895_04736"/>
<protein>
    <submittedName>
        <fullName evidence="1">Phosphoglycolate phosphatase</fullName>
    </submittedName>
</protein>
<reference evidence="1 2" key="1">
    <citation type="submission" date="2016-10" db="EMBL/GenBank/DDBJ databases">
        <authorList>
            <person name="de Groot N.N."/>
        </authorList>
    </citation>
    <scope>NUCLEOTIDE SEQUENCE [LARGE SCALE GENOMIC DNA]</scope>
    <source>
        <strain evidence="1 2">CPCC 100156</strain>
    </source>
</reference>
<evidence type="ECO:0000313" key="1">
    <source>
        <dbReference type="EMBL" id="SDC99517.1"/>
    </source>
</evidence>
<dbReference type="InterPro" id="IPR036412">
    <property type="entry name" value="HAD-like_sf"/>
</dbReference>
<dbReference type="Gene3D" id="3.40.50.1000">
    <property type="entry name" value="HAD superfamily/HAD-like"/>
    <property type="match status" value="1"/>
</dbReference>
<gene>
    <name evidence="1" type="ORF">SAMN04487779_1003307</name>
</gene>
<dbReference type="SUPFAM" id="SSF56784">
    <property type="entry name" value="HAD-like"/>
    <property type="match status" value="1"/>
</dbReference>
<organism evidence="1 2">
    <name type="scientific">Belnapia rosea</name>
    <dbReference type="NCBI Taxonomy" id="938405"/>
    <lineage>
        <taxon>Bacteria</taxon>
        <taxon>Pseudomonadati</taxon>
        <taxon>Pseudomonadota</taxon>
        <taxon>Alphaproteobacteria</taxon>
        <taxon>Acetobacterales</taxon>
        <taxon>Roseomonadaceae</taxon>
        <taxon>Belnapia</taxon>
    </lineage>
</organism>
<dbReference type="InterPro" id="IPR050155">
    <property type="entry name" value="HAD-like_hydrolase_sf"/>
</dbReference>
<dbReference type="Pfam" id="PF13419">
    <property type="entry name" value="HAD_2"/>
    <property type="match status" value="1"/>
</dbReference>
<dbReference type="RefSeq" id="WP_090662841.1">
    <property type="nucleotide sequence ID" value="NZ_FMZX01000003.1"/>
</dbReference>
<dbReference type="GO" id="GO:0005829">
    <property type="term" value="C:cytosol"/>
    <property type="evidence" value="ECO:0007669"/>
    <property type="project" value="TreeGrafter"/>
</dbReference>
<evidence type="ECO:0000313" key="2">
    <source>
        <dbReference type="Proteomes" id="UP000198925"/>
    </source>
</evidence>
<dbReference type="GO" id="GO:0008967">
    <property type="term" value="F:phosphoglycolate phosphatase activity"/>
    <property type="evidence" value="ECO:0007669"/>
    <property type="project" value="TreeGrafter"/>
</dbReference>
<dbReference type="AlphaFoldDB" id="A0A1G6R657"/>
<accession>A0A1G6R657</accession>
<dbReference type="SFLD" id="SFLDG01129">
    <property type="entry name" value="C1.5:_HAD__Beta-PGM__Phosphata"/>
    <property type="match status" value="1"/>
</dbReference>
<dbReference type="Proteomes" id="UP000198925">
    <property type="component" value="Unassembled WGS sequence"/>
</dbReference>
<dbReference type="EMBL" id="FMZX01000003">
    <property type="protein sequence ID" value="SDC99517.1"/>
    <property type="molecule type" value="Genomic_DNA"/>
</dbReference>
<keyword evidence="2" id="KW-1185">Reference proteome</keyword>